<dbReference type="Gene3D" id="1.10.357.10">
    <property type="entry name" value="Tetracycline Repressor, domain 2"/>
    <property type="match status" value="1"/>
</dbReference>
<organism evidence="6 7">
    <name type="scientific">Branchiibius cervicis</name>
    <dbReference type="NCBI Taxonomy" id="908252"/>
    <lineage>
        <taxon>Bacteria</taxon>
        <taxon>Bacillati</taxon>
        <taxon>Actinomycetota</taxon>
        <taxon>Actinomycetes</taxon>
        <taxon>Micrococcales</taxon>
        <taxon>Dermacoccaceae</taxon>
        <taxon>Branchiibius</taxon>
    </lineage>
</organism>
<comment type="caution">
    <text evidence="6">The sequence shown here is derived from an EMBL/GenBank/DDBJ whole genome shotgun (WGS) entry which is preliminary data.</text>
</comment>
<protein>
    <submittedName>
        <fullName evidence="6">TetR family transcriptional regulator</fullName>
    </submittedName>
</protein>
<dbReference type="InterPro" id="IPR036271">
    <property type="entry name" value="Tet_transcr_reg_TetR-rel_C_sf"/>
</dbReference>
<feature type="DNA-binding region" description="H-T-H motif" evidence="4">
    <location>
        <begin position="35"/>
        <end position="54"/>
    </location>
</feature>
<evidence type="ECO:0000256" key="4">
    <source>
        <dbReference type="PROSITE-ProRule" id="PRU00335"/>
    </source>
</evidence>
<keyword evidence="2 4" id="KW-0238">DNA-binding</keyword>
<dbReference type="SUPFAM" id="SSF46689">
    <property type="entry name" value="Homeodomain-like"/>
    <property type="match status" value="1"/>
</dbReference>
<dbReference type="EMBL" id="JBHSWJ010000002">
    <property type="protein sequence ID" value="MFC6715777.1"/>
    <property type="molecule type" value="Genomic_DNA"/>
</dbReference>
<evidence type="ECO:0000256" key="3">
    <source>
        <dbReference type="ARBA" id="ARBA00023163"/>
    </source>
</evidence>
<dbReference type="InterPro" id="IPR009057">
    <property type="entry name" value="Homeodomain-like_sf"/>
</dbReference>
<dbReference type="InterPro" id="IPR023772">
    <property type="entry name" value="DNA-bd_HTH_TetR-type_CS"/>
</dbReference>
<evidence type="ECO:0000259" key="5">
    <source>
        <dbReference type="PROSITE" id="PS50977"/>
    </source>
</evidence>
<evidence type="ECO:0000313" key="6">
    <source>
        <dbReference type="EMBL" id="MFC6715777.1"/>
    </source>
</evidence>
<proteinExistence type="predicted"/>
<reference evidence="7" key="1">
    <citation type="journal article" date="2019" name="Int. J. Syst. Evol. Microbiol.">
        <title>The Global Catalogue of Microorganisms (GCM) 10K type strain sequencing project: providing services to taxonomists for standard genome sequencing and annotation.</title>
        <authorList>
            <consortium name="The Broad Institute Genomics Platform"/>
            <consortium name="The Broad Institute Genome Sequencing Center for Infectious Disease"/>
            <person name="Wu L."/>
            <person name="Ma J."/>
        </authorList>
    </citation>
    <scope>NUCLEOTIDE SEQUENCE [LARGE SCALE GENOMIC DNA]</scope>
    <source>
        <strain evidence="7">NBRC 106593</strain>
    </source>
</reference>
<dbReference type="Pfam" id="PF00440">
    <property type="entry name" value="TetR_N"/>
    <property type="match status" value="1"/>
</dbReference>
<feature type="domain" description="HTH tetR-type" evidence="5">
    <location>
        <begin position="12"/>
        <end position="72"/>
    </location>
</feature>
<dbReference type="PROSITE" id="PS01081">
    <property type="entry name" value="HTH_TETR_1"/>
    <property type="match status" value="1"/>
</dbReference>
<dbReference type="PRINTS" id="PR00455">
    <property type="entry name" value="HTHTETR"/>
</dbReference>
<dbReference type="PANTHER" id="PTHR30055:SF234">
    <property type="entry name" value="HTH-TYPE TRANSCRIPTIONAL REGULATOR BETI"/>
    <property type="match status" value="1"/>
</dbReference>
<evidence type="ECO:0000313" key="7">
    <source>
        <dbReference type="Proteomes" id="UP001596356"/>
    </source>
</evidence>
<evidence type="ECO:0000256" key="1">
    <source>
        <dbReference type="ARBA" id="ARBA00023015"/>
    </source>
</evidence>
<dbReference type="PANTHER" id="PTHR30055">
    <property type="entry name" value="HTH-TYPE TRANSCRIPTIONAL REGULATOR RUTR"/>
    <property type="match status" value="1"/>
</dbReference>
<keyword evidence="7" id="KW-1185">Reference proteome</keyword>
<dbReference type="RefSeq" id="WP_377825118.1">
    <property type="nucleotide sequence ID" value="NZ_JBHSWJ010000002.1"/>
</dbReference>
<dbReference type="PROSITE" id="PS50977">
    <property type="entry name" value="HTH_TETR_2"/>
    <property type="match status" value="1"/>
</dbReference>
<evidence type="ECO:0000256" key="2">
    <source>
        <dbReference type="ARBA" id="ARBA00023125"/>
    </source>
</evidence>
<dbReference type="SUPFAM" id="SSF48498">
    <property type="entry name" value="Tetracyclin repressor-like, C-terminal domain"/>
    <property type="match status" value="1"/>
</dbReference>
<dbReference type="InterPro" id="IPR001647">
    <property type="entry name" value="HTH_TetR"/>
</dbReference>
<gene>
    <name evidence="6" type="ORF">ACFQBT_18880</name>
</gene>
<dbReference type="InterPro" id="IPR050109">
    <property type="entry name" value="HTH-type_TetR-like_transc_reg"/>
</dbReference>
<name>A0ABW2AXD1_9MICO</name>
<sequence>MTVPVAKTAKGAATRAAVIRAAAGVFGRRGYVAASMNEIVAATGLTKGAVYFHFASKADLAVAVILDGKDRWLAAASQEAASHPRAIDQLTAVADLVARLAASPDEDVNLVRLTNELAASADGAALPEPAAMLKPWVDFLAEIVRAAQAAGDLDASRSPHDVASVLIAAFEGVKQSLDPTTTQFRRQVTLLREVLLAGLAAPTR</sequence>
<accession>A0ABW2AXD1</accession>
<dbReference type="Proteomes" id="UP001596356">
    <property type="component" value="Unassembled WGS sequence"/>
</dbReference>
<keyword evidence="1" id="KW-0805">Transcription regulation</keyword>
<keyword evidence="3" id="KW-0804">Transcription</keyword>